<dbReference type="EMBL" id="CAVMBE010000099">
    <property type="protein sequence ID" value="CAK4033973.1"/>
    <property type="molecule type" value="Genomic_DNA"/>
</dbReference>
<feature type="region of interest" description="Disordered" evidence="1">
    <location>
        <begin position="125"/>
        <end position="146"/>
    </location>
</feature>
<sequence>MLNAKALTELLSHHRDDRLCKRWYLMTPNGTLLAYSQPTDINDLRRQAAIAAITWQEHQHPAPDGHLADSFQGEIREDGEPQQPLHVLSVESEASNVLLRQIQPQLLLVLEGGVPPRRAGFGRRVTAESADGTQQQWPHHQGDNASLRSNATATATATNGGGGGGSSSAVAASVLKLHRGRLDALADAIISDFQQTGFQMPAEGSTTMTF</sequence>
<gene>
    <name evidence="2" type="ORF">LECACI_7A009131</name>
</gene>
<reference evidence="2" key="1">
    <citation type="submission" date="2023-11" db="EMBL/GenBank/DDBJ databases">
        <authorList>
            <person name="Alioto T."/>
            <person name="Alioto T."/>
            <person name="Gomez Garrido J."/>
        </authorList>
    </citation>
    <scope>NUCLEOTIDE SEQUENCE</scope>
</reference>
<organism evidence="2 3">
    <name type="scientific">Lecanosticta acicola</name>
    <dbReference type="NCBI Taxonomy" id="111012"/>
    <lineage>
        <taxon>Eukaryota</taxon>
        <taxon>Fungi</taxon>
        <taxon>Dikarya</taxon>
        <taxon>Ascomycota</taxon>
        <taxon>Pezizomycotina</taxon>
        <taxon>Dothideomycetes</taxon>
        <taxon>Dothideomycetidae</taxon>
        <taxon>Mycosphaerellales</taxon>
        <taxon>Mycosphaerellaceae</taxon>
        <taxon>Lecanosticta</taxon>
    </lineage>
</organism>
<comment type="caution">
    <text evidence="2">The sequence shown here is derived from an EMBL/GenBank/DDBJ whole genome shotgun (WGS) entry which is preliminary data.</text>
</comment>
<dbReference type="AlphaFoldDB" id="A0AAI8Z7N5"/>
<evidence type="ECO:0000313" key="2">
    <source>
        <dbReference type="EMBL" id="CAK4033973.1"/>
    </source>
</evidence>
<dbReference type="Gene3D" id="3.30.450.30">
    <property type="entry name" value="Dynein light chain 2a, cytoplasmic"/>
    <property type="match status" value="1"/>
</dbReference>
<evidence type="ECO:0000256" key="1">
    <source>
        <dbReference type="SAM" id="MobiDB-lite"/>
    </source>
</evidence>
<dbReference type="Proteomes" id="UP001296104">
    <property type="component" value="Unassembled WGS sequence"/>
</dbReference>
<feature type="compositionally biased region" description="Polar residues" evidence="1">
    <location>
        <begin position="131"/>
        <end position="146"/>
    </location>
</feature>
<keyword evidence="3" id="KW-1185">Reference proteome</keyword>
<accession>A0AAI8Z7N5</accession>
<name>A0AAI8Z7N5_9PEZI</name>
<evidence type="ECO:0000313" key="3">
    <source>
        <dbReference type="Proteomes" id="UP001296104"/>
    </source>
</evidence>
<proteinExistence type="predicted"/>
<protein>
    <submittedName>
        <fullName evidence="2">Uncharacterized protein</fullName>
    </submittedName>
</protein>